<comment type="caution">
    <text evidence="1">The sequence shown here is derived from an EMBL/GenBank/DDBJ whole genome shotgun (WGS) entry which is preliminary data.</text>
</comment>
<evidence type="ECO:0000313" key="1">
    <source>
        <dbReference type="EMBL" id="CAG8742933.1"/>
    </source>
</evidence>
<keyword evidence="2" id="KW-1185">Reference proteome</keyword>
<feature type="non-terminal residue" evidence="1">
    <location>
        <position position="1"/>
    </location>
</feature>
<gene>
    <name evidence="1" type="ORF">AMORRO_LOCUS14839</name>
</gene>
<reference evidence="1" key="1">
    <citation type="submission" date="2021-06" db="EMBL/GenBank/DDBJ databases">
        <authorList>
            <person name="Kallberg Y."/>
            <person name="Tangrot J."/>
            <person name="Rosling A."/>
        </authorList>
    </citation>
    <scope>NUCLEOTIDE SEQUENCE</scope>
    <source>
        <strain evidence="1">CL551</strain>
    </source>
</reference>
<organism evidence="1 2">
    <name type="scientific">Acaulospora morrowiae</name>
    <dbReference type="NCBI Taxonomy" id="94023"/>
    <lineage>
        <taxon>Eukaryota</taxon>
        <taxon>Fungi</taxon>
        <taxon>Fungi incertae sedis</taxon>
        <taxon>Mucoromycota</taxon>
        <taxon>Glomeromycotina</taxon>
        <taxon>Glomeromycetes</taxon>
        <taxon>Diversisporales</taxon>
        <taxon>Acaulosporaceae</taxon>
        <taxon>Acaulospora</taxon>
    </lineage>
</organism>
<name>A0A9N9IPR4_9GLOM</name>
<dbReference type="EMBL" id="CAJVPV010031496">
    <property type="protein sequence ID" value="CAG8742933.1"/>
    <property type="molecule type" value="Genomic_DNA"/>
</dbReference>
<feature type="non-terminal residue" evidence="1">
    <location>
        <position position="70"/>
    </location>
</feature>
<dbReference type="AlphaFoldDB" id="A0A9N9IPR4"/>
<dbReference type="Proteomes" id="UP000789342">
    <property type="component" value="Unassembled WGS sequence"/>
</dbReference>
<protein>
    <submittedName>
        <fullName evidence="1">5524_t:CDS:1</fullName>
    </submittedName>
</protein>
<sequence length="70" mass="8026">DMRGCGQLFRGFAIKRHCDHSSVMHYCGVVLAAYRLGRLHMGSFLENSHKIHVVGIKELRLLEGCIHHRK</sequence>
<accession>A0A9N9IPR4</accession>
<proteinExistence type="predicted"/>
<evidence type="ECO:0000313" key="2">
    <source>
        <dbReference type="Proteomes" id="UP000789342"/>
    </source>
</evidence>